<proteinExistence type="predicted"/>
<name>H1Z0U6_9EURY</name>
<organism evidence="2 3">
    <name type="scientific">Methanoplanus limicola DSM 2279</name>
    <dbReference type="NCBI Taxonomy" id="937775"/>
    <lineage>
        <taxon>Archaea</taxon>
        <taxon>Methanobacteriati</taxon>
        <taxon>Methanobacteriota</taxon>
        <taxon>Stenosarchaea group</taxon>
        <taxon>Methanomicrobia</taxon>
        <taxon>Methanomicrobiales</taxon>
        <taxon>Methanomicrobiaceae</taxon>
        <taxon>Methanoplanus</taxon>
    </lineage>
</organism>
<dbReference type="InParanoid" id="H1Z0U6"/>
<sequence length="216" mass="24990">MAGKDSSDLSGYTTIRIKNSTLQRLKYNKLYSDSLSGKIDYLITYWEAAAEHFHKTNMDFLKTYIDFFNDNNSNNQAIEDLKKEIEEIEKFKKTSEKDEITYVTAEMVTTDSSGIEEKKLYVTFYRKGEIPHKDMKRHPFALLITTRGSYKFYIPFNEECLTGSASLKEVEKKLEIPEWIEAGLIIKKNKDDTKTVTATISVDESYKRVIPGGDRE</sequence>
<dbReference type="AlphaFoldDB" id="H1Z0U6"/>
<gene>
    <name evidence="2" type="ORF">Metlim_2166</name>
</gene>
<evidence type="ECO:0000313" key="3">
    <source>
        <dbReference type="Proteomes" id="UP000005741"/>
    </source>
</evidence>
<protein>
    <submittedName>
        <fullName evidence="2">Uncharacterized protein</fullName>
    </submittedName>
</protein>
<feature type="coiled-coil region" evidence="1">
    <location>
        <begin position="71"/>
        <end position="98"/>
    </location>
</feature>
<evidence type="ECO:0000313" key="2">
    <source>
        <dbReference type="EMBL" id="EHQ36239.1"/>
    </source>
</evidence>
<evidence type="ECO:0000256" key="1">
    <source>
        <dbReference type="SAM" id="Coils"/>
    </source>
</evidence>
<dbReference type="HOGENOM" id="CLU_1275328_0_0_2"/>
<dbReference type="Proteomes" id="UP000005741">
    <property type="component" value="Chromosome"/>
</dbReference>
<reference evidence="2 3" key="1">
    <citation type="submission" date="2011-10" db="EMBL/GenBank/DDBJ databases">
        <title>The Improved High-Quality Draft genome of Methanoplanus limicola DSM 2279.</title>
        <authorList>
            <consortium name="US DOE Joint Genome Institute (JGI-PGF)"/>
            <person name="Lucas S."/>
            <person name="Copeland A."/>
            <person name="Lapidus A."/>
            <person name="Glavina del Rio T."/>
            <person name="Dalin E."/>
            <person name="Tice H."/>
            <person name="Bruce D."/>
            <person name="Goodwin L."/>
            <person name="Pitluck S."/>
            <person name="Peters L."/>
            <person name="Mikhailova N."/>
            <person name="Lu M."/>
            <person name="Kyrpides N."/>
            <person name="Mavromatis K."/>
            <person name="Ivanova N."/>
            <person name="Markowitz V."/>
            <person name="Cheng J.-F."/>
            <person name="Hugenholtz P."/>
            <person name="Woyke T."/>
            <person name="Wu D."/>
            <person name="Wirth R."/>
            <person name="Brambilla E.-M."/>
            <person name="Klenk H.-P."/>
            <person name="Eisen J.A."/>
        </authorList>
    </citation>
    <scope>NUCLEOTIDE SEQUENCE [LARGE SCALE GENOMIC DNA]</scope>
    <source>
        <strain evidence="2 3">DSM 2279</strain>
    </source>
</reference>
<accession>H1Z0U6</accession>
<keyword evidence="1" id="KW-0175">Coiled coil</keyword>
<dbReference type="RefSeq" id="WP_004078491.1">
    <property type="nucleotide sequence ID" value="NZ_CM001436.1"/>
</dbReference>
<dbReference type="EMBL" id="CM001436">
    <property type="protein sequence ID" value="EHQ36239.1"/>
    <property type="molecule type" value="Genomic_DNA"/>
</dbReference>
<keyword evidence="3" id="KW-1185">Reference proteome</keyword>